<evidence type="ECO:0000256" key="1">
    <source>
        <dbReference type="SAM" id="SignalP"/>
    </source>
</evidence>
<dbReference type="EMBL" id="BAAAZN010000015">
    <property type="protein sequence ID" value="GAA3569449.1"/>
    <property type="molecule type" value="Genomic_DNA"/>
</dbReference>
<evidence type="ECO:0000313" key="2">
    <source>
        <dbReference type="EMBL" id="GAA3569449.1"/>
    </source>
</evidence>
<accession>A0ABP6XME7</accession>
<sequence>MIKRRRIGAAAAALGMAALALPVYTAAPAAASSWPIWEVRTTDKWAGYGKFDHDGDRILAADQDVDGRSIVVVWKTDYGRSGTCKNSQGGGVEKVCNYNLSEQGRIQIKACLSNNGSAPYGCGKPSNWVSIGDGTGY</sequence>
<keyword evidence="1" id="KW-0732">Signal</keyword>
<dbReference type="RefSeq" id="WP_344866144.1">
    <property type="nucleotide sequence ID" value="NZ_BAAAZN010000015.1"/>
</dbReference>
<feature type="signal peptide" evidence="1">
    <location>
        <begin position="1"/>
        <end position="25"/>
    </location>
</feature>
<comment type="caution">
    <text evidence="2">The sequence shown here is derived from an EMBL/GenBank/DDBJ whole genome shotgun (WGS) entry which is preliminary data.</text>
</comment>
<feature type="chain" id="PRO_5046223659" description="Secreted protein" evidence="1">
    <location>
        <begin position="26"/>
        <end position="137"/>
    </location>
</feature>
<name>A0ABP6XME7_9PSEU</name>
<protein>
    <recommendedName>
        <fullName evidence="4">Secreted protein</fullName>
    </recommendedName>
</protein>
<reference evidence="3" key="1">
    <citation type="journal article" date="2019" name="Int. J. Syst. Evol. Microbiol.">
        <title>The Global Catalogue of Microorganisms (GCM) 10K type strain sequencing project: providing services to taxonomists for standard genome sequencing and annotation.</title>
        <authorList>
            <consortium name="The Broad Institute Genomics Platform"/>
            <consortium name="The Broad Institute Genome Sequencing Center for Infectious Disease"/>
            <person name="Wu L."/>
            <person name="Ma J."/>
        </authorList>
    </citation>
    <scope>NUCLEOTIDE SEQUENCE [LARGE SCALE GENOMIC DNA]</scope>
    <source>
        <strain evidence="3">JCM 16898</strain>
    </source>
</reference>
<organism evidence="2 3">
    <name type="scientific">Amycolatopsis ultiminotia</name>
    <dbReference type="NCBI Taxonomy" id="543629"/>
    <lineage>
        <taxon>Bacteria</taxon>
        <taxon>Bacillati</taxon>
        <taxon>Actinomycetota</taxon>
        <taxon>Actinomycetes</taxon>
        <taxon>Pseudonocardiales</taxon>
        <taxon>Pseudonocardiaceae</taxon>
        <taxon>Amycolatopsis</taxon>
    </lineage>
</organism>
<proteinExistence type="predicted"/>
<evidence type="ECO:0008006" key="4">
    <source>
        <dbReference type="Google" id="ProtNLM"/>
    </source>
</evidence>
<gene>
    <name evidence="2" type="ORF">GCM10022222_62040</name>
</gene>
<keyword evidence="3" id="KW-1185">Reference proteome</keyword>
<dbReference type="Proteomes" id="UP001500689">
    <property type="component" value="Unassembled WGS sequence"/>
</dbReference>
<evidence type="ECO:0000313" key="3">
    <source>
        <dbReference type="Proteomes" id="UP001500689"/>
    </source>
</evidence>